<keyword evidence="2" id="KW-0812">Transmembrane</keyword>
<evidence type="ECO:0000313" key="6">
    <source>
        <dbReference type="EMBL" id="CAB5230622.1"/>
    </source>
</evidence>
<evidence type="ECO:0000313" key="4">
    <source>
        <dbReference type="EMBL" id="CAB4174061.1"/>
    </source>
</evidence>
<feature type="transmembrane region" description="Helical" evidence="2">
    <location>
        <begin position="47"/>
        <end position="70"/>
    </location>
</feature>
<keyword evidence="2" id="KW-0472">Membrane</keyword>
<evidence type="ECO:0000256" key="2">
    <source>
        <dbReference type="SAM" id="Phobius"/>
    </source>
</evidence>
<name>A0A6J5PXE3_9CAUD</name>
<protein>
    <submittedName>
        <fullName evidence="4">Uncharacterized protein</fullName>
    </submittedName>
</protein>
<dbReference type="EMBL" id="LR798421">
    <property type="protein sequence ID" value="CAB5230622.1"/>
    <property type="molecule type" value="Genomic_DNA"/>
</dbReference>
<gene>
    <name evidence="5" type="ORF">UFOVP1232_19</name>
    <name evidence="6" type="ORF">UFOVP1572_42</name>
    <name evidence="3" type="ORF">UFOVP644_5</name>
    <name evidence="4" type="ORF">UFOVP958_25</name>
</gene>
<feature type="region of interest" description="Disordered" evidence="1">
    <location>
        <begin position="183"/>
        <end position="204"/>
    </location>
</feature>
<feature type="compositionally biased region" description="Basic and acidic residues" evidence="1">
    <location>
        <begin position="183"/>
        <end position="200"/>
    </location>
</feature>
<organism evidence="4">
    <name type="scientific">uncultured Caudovirales phage</name>
    <dbReference type="NCBI Taxonomy" id="2100421"/>
    <lineage>
        <taxon>Viruses</taxon>
        <taxon>Duplodnaviria</taxon>
        <taxon>Heunggongvirae</taxon>
        <taxon>Uroviricota</taxon>
        <taxon>Caudoviricetes</taxon>
        <taxon>Peduoviridae</taxon>
        <taxon>Maltschvirus</taxon>
        <taxon>Maltschvirus maltsch</taxon>
    </lineage>
</organism>
<keyword evidence="2" id="KW-1133">Transmembrane helix</keyword>
<accession>A0A6J5PXE3</accession>
<dbReference type="EMBL" id="LR797189">
    <property type="protein sequence ID" value="CAB4192337.1"/>
    <property type="molecule type" value="Genomic_DNA"/>
</dbReference>
<evidence type="ECO:0000313" key="3">
    <source>
        <dbReference type="EMBL" id="CAB4154424.1"/>
    </source>
</evidence>
<evidence type="ECO:0000256" key="1">
    <source>
        <dbReference type="SAM" id="MobiDB-lite"/>
    </source>
</evidence>
<dbReference type="EMBL" id="LR796908">
    <property type="protein sequence ID" value="CAB4174061.1"/>
    <property type="molecule type" value="Genomic_DNA"/>
</dbReference>
<reference evidence="4" key="1">
    <citation type="submission" date="2020-05" db="EMBL/GenBank/DDBJ databases">
        <authorList>
            <person name="Chiriac C."/>
            <person name="Salcher M."/>
            <person name="Ghai R."/>
            <person name="Kavagutti S V."/>
        </authorList>
    </citation>
    <scope>NUCLEOTIDE SEQUENCE</scope>
</reference>
<dbReference type="EMBL" id="LR796621">
    <property type="protein sequence ID" value="CAB4154424.1"/>
    <property type="molecule type" value="Genomic_DNA"/>
</dbReference>
<evidence type="ECO:0000313" key="5">
    <source>
        <dbReference type="EMBL" id="CAB4192337.1"/>
    </source>
</evidence>
<sequence>MSQDVTYNIKGTSDVPQQTEKAKKAMSDMDKQAAAIGKKFSEAGKDLFLSFLAPVALIHTAISFIGDAIAKARQDAKDAVDFAAGVKVEDLNKSPVDAVTRFMAQKLKVDIRTEEEQIAAKKAKQVVVEEFLMRDPRGMEYYRKNAGVNIETGGPAISASNLAMLKSVQEDIMKMNEADMKKALADEQQKAQDEKNKKEPSLFAGDNSTFGVGLSPQMNLLNQQVELQKQANEYLAIIANANGLPTDFTKDTSNGNASKNVYYDTTNVS</sequence>
<proteinExistence type="predicted"/>